<protein>
    <submittedName>
        <fullName evidence="2">Uncharacterized protein</fullName>
    </submittedName>
</protein>
<reference evidence="2 3" key="1">
    <citation type="submission" date="2016-12" db="EMBL/GenBank/DDBJ databases">
        <title>Diversity of luminous bacteria.</title>
        <authorList>
            <person name="Yoshizawa S."/>
            <person name="Kogure K."/>
        </authorList>
    </citation>
    <scope>NUCLEOTIDE SEQUENCE [LARGE SCALE GENOMIC DNA]</scope>
    <source>
        <strain evidence="2 3">LC1-200</strain>
    </source>
</reference>
<dbReference type="EMBL" id="MSCJ01000003">
    <property type="protein sequence ID" value="PQJ62151.1"/>
    <property type="molecule type" value="Genomic_DNA"/>
</dbReference>
<sequence>MRKTLLLVGLLVSSHAMANDQALFNVLAKIVYVEHGMGKAWVIVDDIHCDTHQHEMQCDYKEVTEQRTIKEELAQQLVDTLQPFISLDDIDNKKLKQLSIKNAKCLKKSVQNSSGETNGDYQYQCTIEK</sequence>
<feature type="chain" id="PRO_5015703029" evidence="1">
    <location>
        <begin position="19"/>
        <end position="129"/>
    </location>
</feature>
<proteinExistence type="predicted"/>
<feature type="signal peptide" evidence="1">
    <location>
        <begin position="1"/>
        <end position="18"/>
    </location>
</feature>
<evidence type="ECO:0000313" key="2">
    <source>
        <dbReference type="EMBL" id="PQJ62151.1"/>
    </source>
</evidence>
<dbReference type="AlphaFoldDB" id="A0A2S7VKY2"/>
<dbReference type="Proteomes" id="UP000238730">
    <property type="component" value="Unassembled WGS sequence"/>
</dbReference>
<comment type="caution">
    <text evidence="2">The sequence shown here is derived from an EMBL/GenBank/DDBJ whole genome shotgun (WGS) entry which is preliminary data.</text>
</comment>
<gene>
    <name evidence="2" type="ORF">BTO08_18065</name>
</gene>
<evidence type="ECO:0000256" key="1">
    <source>
        <dbReference type="SAM" id="SignalP"/>
    </source>
</evidence>
<dbReference type="OrthoDB" id="5824712at2"/>
<evidence type="ECO:0000313" key="3">
    <source>
        <dbReference type="Proteomes" id="UP000238730"/>
    </source>
</evidence>
<dbReference type="RefSeq" id="WP_105061977.1">
    <property type="nucleotide sequence ID" value="NZ_MSCJ01000003.1"/>
</dbReference>
<name>A0A2S7VKY2_PHOAN</name>
<organism evidence="2 3">
    <name type="scientific">Photobacterium angustum</name>
    <dbReference type="NCBI Taxonomy" id="661"/>
    <lineage>
        <taxon>Bacteria</taxon>
        <taxon>Pseudomonadati</taxon>
        <taxon>Pseudomonadota</taxon>
        <taxon>Gammaproteobacteria</taxon>
        <taxon>Vibrionales</taxon>
        <taxon>Vibrionaceae</taxon>
        <taxon>Photobacterium</taxon>
    </lineage>
</organism>
<accession>A0A2S7VKY2</accession>
<keyword evidence="1" id="KW-0732">Signal</keyword>